<comment type="function">
    <text evidence="8">Involved in the export of mRNA from the nucleus to the cytoplasm.</text>
</comment>
<dbReference type="EMBL" id="JAGMUV010000002">
    <property type="protein sequence ID" value="KAH7170972.1"/>
    <property type="molecule type" value="Genomic_DNA"/>
</dbReference>
<organism evidence="13 14">
    <name type="scientific">Dactylonectria macrodidyma</name>
    <dbReference type="NCBI Taxonomy" id="307937"/>
    <lineage>
        <taxon>Eukaryota</taxon>
        <taxon>Fungi</taxon>
        <taxon>Dikarya</taxon>
        <taxon>Ascomycota</taxon>
        <taxon>Pezizomycotina</taxon>
        <taxon>Sordariomycetes</taxon>
        <taxon>Hypocreomycetidae</taxon>
        <taxon>Hypocreales</taxon>
        <taxon>Nectriaceae</taxon>
        <taxon>Dactylonectria</taxon>
    </lineage>
</organism>
<keyword evidence="3" id="KW-0813">Transport</keyword>
<dbReference type="InterPro" id="IPR005637">
    <property type="entry name" value="TAP_C_dom"/>
</dbReference>
<evidence type="ECO:0000256" key="1">
    <source>
        <dbReference type="ARBA" id="ARBA00004123"/>
    </source>
</evidence>
<keyword evidence="7" id="KW-0539">Nucleus</keyword>
<evidence type="ECO:0000259" key="12">
    <source>
        <dbReference type="PROSITE" id="PS51281"/>
    </source>
</evidence>
<gene>
    <name evidence="13" type="ORF">EDB81DRAFT_777273</name>
</gene>
<proteinExistence type="inferred from homology"/>
<comment type="similarity">
    <text evidence="2">Belongs to the NXF family.</text>
</comment>
<keyword evidence="6" id="KW-0509">mRNA transport</keyword>
<evidence type="ECO:0000256" key="8">
    <source>
        <dbReference type="ARBA" id="ARBA00055253"/>
    </source>
</evidence>
<dbReference type="Pfam" id="PF03943">
    <property type="entry name" value="TAP_C"/>
    <property type="match status" value="1"/>
</dbReference>
<keyword evidence="5" id="KW-0677">Repeat</keyword>
<dbReference type="PROSITE" id="PS51281">
    <property type="entry name" value="TAP_C"/>
    <property type="match status" value="1"/>
</dbReference>
<evidence type="ECO:0000256" key="6">
    <source>
        <dbReference type="ARBA" id="ARBA00022816"/>
    </source>
</evidence>
<dbReference type="InterPro" id="IPR009060">
    <property type="entry name" value="UBA-like_sf"/>
</dbReference>
<comment type="caution">
    <text evidence="13">The sequence shown here is derived from an EMBL/GenBank/DDBJ whole genome shotgun (WGS) entry which is preliminary data.</text>
</comment>
<evidence type="ECO:0000256" key="2">
    <source>
        <dbReference type="ARBA" id="ARBA00009285"/>
    </source>
</evidence>
<feature type="compositionally biased region" description="Low complexity" evidence="10">
    <location>
        <begin position="17"/>
        <end position="29"/>
    </location>
</feature>
<keyword evidence="4" id="KW-0433">Leucine-rich repeat</keyword>
<dbReference type="PANTHER" id="PTHR10662">
    <property type="entry name" value="NUCLEAR RNA EXPORT FACTOR"/>
    <property type="match status" value="1"/>
</dbReference>
<dbReference type="SUPFAM" id="SSF54427">
    <property type="entry name" value="NTF2-like"/>
    <property type="match status" value="1"/>
</dbReference>
<accession>A0A9P9JLJ9</accession>
<dbReference type="SUPFAM" id="SSF52058">
    <property type="entry name" value="L domain-like"/>
    <property type="match status" value="1"/>
</dbReference>
<dbReference type="InterPro" id="IPR001611">
    <property type="entry name" value="Leu-rich_rpt"/>
</dbReference>
<dbReference type="InterPro" id="IPR032710">
    <property type="entry name" value="NTF2-like_dom_sf"/>
</dbReference>
<name>A0A9P9JLJ9_9HYPO</name>
<dbReference type="InterPro" id="IPR002075">
    <property type="entry name" value="NTF2_dom"/>
</dbReference>
<dbReference type="Gene3D" id="1.10.8.10">
    <property type="entry name" value="DNA helicase RuvA subunit, C-terminal domain"/>
    <property type="match status" value="1"/>
</dbReference>
<evidence type="ECO:0000256" key="7">
    <source>
        <dbReference type="ARBA" id="ARBA00023242"/>
    </source>
</evidence>
<dbReference type="GO" id="GO:0042272">
    <property type="term" value="C:nuclear RNA export factor complex"/>
    <property type="evidence" value="ECO:0007669"/>
    <property type="project" value="UniProtKB-ARBA"/>
</dbReference>
<dbReference type="SUPFAM" id="SSF46934">
    <property type="entry name" value="UBA-like"/>
    <property type="match status" value="1"/>
</dbReference>
<evidence type="ECO:0000313" key="13">
    <source>
        <dbReference type="EMBL" id="KAH7170972.1"/>
    </source>
</evidence>
<dbReference type="PANTHER" id="PTHR10662:SF22">
    <property type="entry name" value="NUCLEAR RNA EXPORT FACTOR 1"/>
    <property type="match status" value="1"/>
</dbReference>
<dbReference type="InterPro" id="IPR032675">
    <property type="entry name" value="LRR_dom_sf"/>
</dbReference>
<feature type="region of interest" description="Disordered" evidence="10">
    <location>
        <begin position="1"/>
        <end position="89"/>
    </location>
</feature>
<protein>
    <recommendedName>
        <fullName evidence="9">mRNA export factor MEX67</fullName>
    </recommendedName>
</protein>
<dbReference type="InterPro" id="IPR018222">
    <property type="entry name" value="Nuclear_transport_factor_2_euk"/>
</dbReference>
<evidence type="ECO:0000259" key="11">
    <source>
        <dbReference type="PROSITE" id="PS50177"/>
    </source>
</evidence>
<evidence type="ECO:0000256" key="5">
    <source>
        <dbReference type="ARBA" id="ARBA00022737"/>
    </source>
</evidence>
<dbReference type="GO" id="GO:0016973">
    <property type="term" value="P:poly(A)+ mRNA export from nucleus"/>
    <property type="evidence" value="ECO:0007669"/>
    <property type="project" value="TreeGrafter"/>
</dbReference>
<dbReference type="FunFam" id="3.10.450.50:FF:000013">
    <property type="entry name" value="mRNA export factor mex67"/>
    <property type="match status" value="1"/>
</dbReference>
<feature type="compositionally biased region" description="Low complexity" evidence="10">
    <location>
        <begin position="65"/>
        <end position="83"/>
    </location>
</feature>
<dbReference type="InterPro" id="IPR030217">
    <property type="entry name" value="NXF_fam"/>
</dbReference>
<feature type="domain" description="NTF2" evidence="11">
    <location>
        <begin position="417"/>
        <end position="591"/>
    </location>
</feature>
<feature type="domain" description="TAP-C" evidence="12">
    <location>
        <begin position="612"/>
        <end position="665"/>
    </location>
</feature>
<dbReference type="FunFam" id="1.10.8.10:FF:000018">
    <property type="entry name" value="Nuclear RNA export factor 1"/>
    <property type="match status" value="1"/>
</dbReference>
<dbReference type="OrthoDB" id="25872at2759"/>
<dbReference type="PROSITE" id="PS50177">
    <property type="entry name" value="NTF2_DOMAIN"/>
    <property type="match status" value="1"/>
</dbReference>
<dbReference type="AlphaFoldDB" id="A0A9P9JLJ9"/>
<keyword evidence="14" id="KW-1185">Reference proteome</keyword>
<evidence type="ECO:0000256" key="10">
    <source>
        <dbReference type="SAM" id="MobiDB-lite"/>
    </source>
</evidence>
<comment type="subcellular location">
    <subcellularLocation>
        <location evidence="1">Nucleus</location>
    </subcellularLocation>
</comment>
<sequence length="667" mass="72523">MAPRGRVGAPSVRETRSSAVKSKSAKTTRGGIQKRGRGSTRTDGDGDLDMDSAGARAKKVTPSGSSNAPRTRASTRSTASQSAKVPSRTAQNVLKHLANGSAASLASRVSGGKGRGRQQDWSNLTFLRVGGLKQSKAASNPGGGLNDLLSFMERKATSFLPVAGRNKRSIAIKKSHYVGDYVYVGATDADAEELIKLNTFTFAGTPLEVVKVDDVPGTGNRSVESKDTQEIRSTLQSILSQRYLGDNKLLKLDSLASDTNLVSIGMFDSPDRALKTFKGLMVICDDLFKTAKEKQDAIESISLANNNIDNVVQVEVVATTFPHLKNLDMSGNRIADMQHMESWKGKFKHLETIFMSGNPIEASDPNFQATLLEWFPKLQNVNGHQIRTPEQIAEREAASKPKAIPQNGPDFRDVGGVGENFLLEFFTCYDNDRSGLVSRLYDEDSQFSVSIDTRSVRNADAPPPMPWGSYIKLSRNLTKINHHNARVQRLFQGANIIGDAWKTLPLTRHPDIKQELSKYIMDCHPMAGLVDPSGQNPVGVDGLIIAVHGEFDEHDQTTNATGKRSFSRTFILGPGKPGRGAIRVVSDMLSLRAYSPLPNVFAASAPGTAAPNQHQAMIAELSKQTGMTPQYSEMCLTQVNWEFDKALIMFNEKKAQLPSEAFGIAAA</sequence>
<dbReference type="PROSITE" id="PS51450">
    <property type="entry name" value="LRR"/>
    <property type="match status" value="1"/>
</dbReference>
<dbReference type="Gene3D" id="3.10.450.50">
    <property type="match status" value="1"/>
</dbReference>
<dbReference type="GO" id="GO:0003723">
    <property type="term" value="F:RNA binding"/>
    <property type="evidence" value="ECO:0007669"/>
    <property type="project" value="TreeGrafter"/>
</dbReference>
<dbReference type="SMART" id="SM00804">
    <property type="entry name" value="TAP_C"/>
    <property type="match status" value="1"/>
</dbReference>
<evidence type="ECO:0000313" key="14">
    <source>
        <dbReference type="Proteomes" id="UP000738349"/>
    </source>
</evidence>
<evidence type="ECO:0000256" key="9">
    <source>
        <dbReference type="ARBA" id="ARBA00069694"/>
    </source>
</evidence>
<evidence type="ECO:0000256" key="3">
    <source>
        <dbReference type="ARBA" id="ARBA00022448"/>
    </source>
</evidence>
<reference evidence="13" key="1">
    <citation type="journal article" date="2021" name="Nat. Commun.">
        <title>Genetic determinants of endophytism in the Arabidopsis root mycobiome.</title>
        <authorList>
            <person name="Mesny F."/>
            <person name="Miyauchi S."/>
            <person name="Thiergart T."/>
            <person name="Pickel B."/>
            <person name="Atanasova L."/>
            <person name="Karlsson M."/>
            <person name="Huettel B."/>
            <person name="Barry K.W."/>
            <person name="Haridas S."/>
            <person name="Chen C."/>
            <person name="Bauer D."/>
            <person name="Andreopoulos W."/>
            <person name="Pangilinan J."/>
            <person name="LaButti K."/>
            <person name="Riley R."/>
            <person name="Lipzen A."/>
            <person name="Clum A."/>
            <person name="Drula E."/>
            <person name="Henrissat B."/>
            <person name="Kohler A."/>
            <person name="Grigoriev I.V."/>
            <person name="Martin F.M."/>
            <person name="Hacquard S."/>
        </authorList>
    </citation>
    <scope>NUCLEOTIDE SEQUENCE</scope>
    <source>
        <strain evidence="13">MPI-CAGE-AT-0147</strain>
    </source>
</reference>
<dbReference type="CDD" id="cd14342">
    <property type="entry name" value="UBA_TAP-C"/>
    <property type="match status" value="1"/>
</dbReference>
<dbReference type="Gene3D" id="3.80.10.10">
    <property type="entry name" value="Ribonuclease Inhibitor"/>
    <property type="match status" value="1"/>
</dbReference>
<dbReference type="Proteomes" id="UP000738349">
    <property type="component" value="Unassembled WGS sequence"/>
</dbReference>
<dbReference type="Pfam" id="PF22602">
    <property type="entry name" value="NXF_NTF2"/>
    <property type="match status" value="1"/>
</dbReference>
<evidence type="ECO:0000256" key="4">
    <source>
        <dbReference type="ARBA" id="ARBA00022614"/>
    </source>
</evidence>